<protein>
    <submittedName>
        <fullName evidence="1">Conjugal transfer protein TraD</fullName>
    </submittedName>
</protein>
<proteinExistence type="predicted"/>
<evidence type="ECO:0000313" key="1">
    <source>
        <dbReference type="WBParaSite" id="BTMF_0000360601-mRNA-1"/>
    </source>
</evidence>
<organism evidence="1">
    <name type="scientific">Brugia timori</name>
    <dbReference type="NCBI Taxonomy" id="42155"/>
    <lineage>
        <taxon>Eukaryota</taxon>
        <taxon>Metazoa</taxon>
        <taxon>Ecdysozoa</taxon>
        <taxon>Nematoda</taxon>
        <taxon>Chromadorea</taxon>
        <taxon>Rhabditida</taxon>
        <taxon>Spirurina</taxon>
        <taxon>Spiruromorpha</taxon>
        <taxon>Filarioidea</taxon>
        <taxon>Onchocercidae</taxon>
        <taxon>Brugia</taxon>
    </lineage>
</organism>
<dbReference type="WBParaSite" id="BTMF_0000360601-mRNA-1">
    <property type="protein sequence ID" value="BTMF_0000360601-mRNA-1"/>
    <property type="gene ID" value="BTMF_0000360601"/>
</dbReference>
<dbReference type="AlphaFoldDB" id="A0A0R3QB81"/>
<name>A0A0R3QB81_9BILA</name>
<sequence length="39" mass="4625">LEWGGFRLSKSGIKMDINIGLISFHVGQWIFIFEMCWKH</sequence>
<reference evidence="1" key="1">
    <citation type="submission" date="2017-02" db="UniProtKB">
        <authorList>
            <consortium name="WormBaseParasite"/>
        </authorList>
    </citation>
    <scope>IDENTIFICATION</scope>
</reference>
<accession>A0A0R3QB81</accession>